<name>A0A0A0LPY0_CUCSA</name>
<proteinExistence type="predicted"/>
<gene>
    <name evidence="1" type="ORF">Csa_2G396205</name>
</gene>
<dbReference type="AlphaFoldDB" id="A0A0A0LPY0"/>
<keyword evidence="2" id="KW-1185">Reference proteome</keyword>
<reference evidence="1 2" key="4">
    <citation type="journal article" date="2011" name="BMC Genomics">
        <title>RNA-Seq improves annotation of protein-coding genes in the cucumber genome.</title>
        <authorList>
            <person name="Li Z."/>
            <person name="Zhang Z."/>
            <person name="Yan P."/>
            <person name="Huang S."/>
            <person name="Fei Z."/>
            <person name="Lin K."/>
        </authorList>
    </citation>
    <scope>NUCLEOTIDE SEQUENCE [LARGE SCALE GENOMIC DNA]</scope>
    <source>
        <strain evidence="2">cv. 9930</strain>
    </source>
</reference>
<dbReference type="Gramene" id="KGN63059">
    <property type="protein sequence ID" value="KGN63059"/>
    <property type="gene ID" value="Csa_2G396205"/>
</dbReference>
<reference evidence="1 2" key="3">
    <citation type="journal article" date="2010" name="BMC Genomics">
        <title>Transcriptome sequencing and comparative analysis of cucumber flowers with different sex types.</title>
        <authorList>
            <person name="Guo S."/>
            <person name="Zheng Y."/>
            <person name="Joung J.G."/>
            <person name="Liu S."/>
            <person name="Zhang Z."/>
            <person name="Crasta O.R."/>
            <person name="Sobral B.W."/>
            <person name="Xu Y."/>
            <person name="Huang S."/>
            <person name="Fei Z."/>
        </authorList>
    </citation>
    <scope>NUCLEOTIDE SEQUENCE [LARGE SCALE GENOMIC DNA]</scope>
    <source>
        <strain evidence="2">cv. 9930</strain>
    </source>
</reference>
<protein>
    <submittedName>
        <fullName evidence="1">Uncharacterized protein</fullName>
    </submittedName>
</protein>
<dbReference type="Proteomes" id="UP000029981">
    <property type="component" value="Chromosome 2"/>
</dbReference>
<accession>A0A0A0LPY0</accession>
<reference evidence="1 2" key="2">
    <citation type="journal article" date="2009" name="PLoS ONE">
        <title>An integrated genetic and cytogenetic map of the cucumber genome.</title>
        <authorList>
            <person name="Ren Y."/>
            <person name="Zhang Z."/>
            <person name="Liu J."/>
            <person name="Staub J.E."/>
            <person name="Han Y."/>
            <person name="Cheng Z."/>
            <person name="Li X."/>
            <person name="Lu J."/>
            <person name="Miao H."/>
            <person name="Kang H."/>
            <person name="Xie B."/>
            <person name="Gu X."/>
            <person name="Wang X."/>
            <person name="Du Y."/>
            <person name="Jin W."/>
            <person name="Huang S."/>
        </authorList>
    </citation>
    <scope>NUCLEOTIDE SEQUENCE [LARGE SCALE GENOMIC DNA]</scope>
    <source>
        <strain evidence="2">cv. 9930</strain>
    </source>
</reference>
<reference evidence="1 2" key="1">
    <citation type="journal article" date="2009" name="Nat. Genet.">
        <title>The genome of the cucumber, Cucumis sativus L.</title>
        <authorList>
            <person name="Huang S."/>
            <person name="Li R."/>
            <person name="Zhang Z."/>
            <person name="Li L."/>
            <person name="Gu X."/>
            <person name="Fan W."/>
            <person name="Lucas W.J."/>
            <person name="Wang X."/>
            <person name="Xie B."/>
            <person name="Ni P."/>
            <person name="Ren Y."/>
            <person name="Zhu H."/>
            <person name="Li J."/>
            <person name="Lin K."/>
            <person name="Jin W."/>
            <person name="Fei Z."/>
            <person name="Li G."/>
            <person name="Staub J."/>
            <person name="Kilian A."/>
            <person name="van der Vossen E.A."/>
            <person name="Wu Y."/>
            <person name="Guo J."/>
            <person name="He J."/>
            <person name="Jia Z."/>
            <person name="Ren Y."/>
            <person name="Tian G."/>
            <person name="Lu Y."/>
            <person name="Ruan J."/>
            <person name="Qian W."/>
            <person name="Wang M."/>
            <person name="Huang Q."/>
            <person name="Li B."/>
            <person name="Xuan Z."/>
            <person name="Cao J."/>
            <person name="Asan"/>
            <person name="Wu Z."/>
            <person name="Zhang J."/>
            <person name="Cai Q."/>
            <person name="Bai Y."/>
            <person name="Zhao B."/>
            <person name="Han Y."/>
            <person name="Li Y."/>
            <person name="Li X."/>
            <person name="Wang S."/>
            <person name="Shi Q."/>
            <person name="Liu S."/>
            <person name="Cho W.K."/>
            <person name="Kim J.Y."/>
            <person name="Xu Y."/>
            <person name="Heller-Uszynska K."/>
            <person name="Miao H."/>
            <person name="Cheng Z."/>
            <person name="Zhang S."/>
            <person name="Wu J."/>
            <person name="Yang Y."/>
            <person name="Kang H."/>
            <person name="Li M."/>
            <person name="Liang H."/>
            <person name="Ren X."/>
            <person name="Shi Z."/>
            <person name="Wen M."/>
            <person name="Jian M."/>
            <person name="Yang H."/>
            <person name="Zhang G."/>
            <person name="Yang Z."/>
            <person name="Chen R."/>
            <person name="Liu S."/>
            <person name="Li J."/>
            <person name="Ma L."/>
            <person name="Liu H."/>
            <person name="Zhou Y."/>
            <person name="Zhao J."/>
            <person name="Fang X."/>
            <person name="Li G."/>
            <person name="Fang L."/>
            <person name="Li Y."/>
            <person name="Liu D."/>
            <person name="Zheng H."/>
            <person name="Zhang Y."/>
            <person name="Qin N."/>
            <person name="Li Z."/>
            <person name="Yang G."/>
            <person name="Yang S."/>
            <person name="Bolund L."/>
            <person name="Kristiansen K."/>
            <person name="Zheng H."/>
            <person name="Li S."/>
            <person name="Zhang X."/>
            <person name="Yang H."/>
            <person name="Wang J."/>
            <person name="Sun R."/>
            <person name="Zhang B."/>
            <person name="Jiang S."/>
            <person name="Wang J."/>
            <person name="Du Y."/>
            <person name="Li S."/>
        </authorList>
    </citation>
    <scope>NUCLEOTIDE SEQUENCE [LARGE SCALE GENOMIC DNA]</scope>
    <source>
        <strain evidence="2">cv. 9930</strain>
    </source>
</reference>
<sequence>MAWNAEVPNPALLFREISLTQKSHGEIVLNHSVHIMNEHISLTLLSIPSHKASRVNGAHSSRCLIEVTCWSIHHYQVPFHLINLAWKPFKCKLTLAKSGVSHNLAFFSHSYLHQLIRLMDLGVVLHMIRLQVGQPLLNLVDPCFIFFKENRAAAVVESRPHEAVMAQSEHQEVAGRLSFQDSGGHRDLLEGLLRGYVGGCVMNESIGHRRRGFCANWKRWAFWFIGQNMGLGDRGWIILGRLKT</sequence>
<evidence type="ECO:0000313" key="2">
    <source>
        <dbReference type="Proteomes" id="UP000029981"/>
    </source>
</evidence>
<evidence type="ECO:0000313" key="1">
    <source>
        <dbReference type="EMBL" id="KGN63059.1"/>
    </source>
</evidence>
<organism evidence="1 2">
    <name type="scientific">Cucumis sativus</name>
    <name type="common">Cucumber</name>
    <dbReference type="NCBI Taxonomy" id="3659"/>
    <lineage>
        <taxon>Eukaryota</taxon>
        <taxon>Viridiplantae</taxon>
        <taxon>Streptophyta</taxon>
        <taxon>Embryophyta</taxon>
        <taxon>Tracheophyta</taxon>
        <taxon>Spermatophyta</taxon>
        <taxon>Magnoliopsida</taxon>
        <taxon>eudicotyledons</taxon>
        <taxon>Gunneridae</taxon>
        <taxon>Pentapetalae</taxon>
        <taxon>rosids</taxon>
        <taxon>fabids</taxon>
        <taxon>Cucurbitales</taxon>
        <taxon>Cucurbitaceae</taxon>
        <taxon>Benincaseae</taxon>
        <taxon>Cucumis</taxon>
    </lineage>
</organism>
<dbReference type="EMBL" id="CM002923">
    <property type="protein sequence ID" value="KGN63059.1"/>
    <property type="molecule type" value="Genomic_DNA"/>
</dbReference>